<keyword evidence="2" id="KW-0597">Phosphoprotein</keyword>
<keyword evidence="4" id="KW-0012">Acyltransferase</keyword>
<proteinExistence type="predicted"/>
<evidence type="ECO:0000313" key="5">
    <source>
        <dbReference type="Proteomes" id="UP000192923"/>
    </source>
</evidence>
<dbReference type="AlphaFoldDB" id="A0A1Y6D3Z0"/>
<dbReference type="EMBL" id="FXAM01000002">
    <property type="protein sequence ID" value="SMF97326.1"/>
    <property type="molecule type" value="Genomic_DNA"/>
</dbReference>
<dbReference type="GO" id="GO:0005886">
    <property type="term" value="C:plasma membrane"/>
    <property type="evidence" value="ECO:0007669"/>
    <property type="project" value="TreeGrafter"/>
</dbReference>
<reference evidence="4 5" key="1">
    <citation type="submission" date="2016-12" db="EMBL/GenBank/DDBJ databases">
        <authorList>
            <person name="Song W.-J."/>
            <person name="Kurnit D.M."/>
        </authorList>
    </citation>
    <scope>NUCLEOTIDE SEQUENCE [LARGE SCALE GENOMIC DNA]</scope>
    <source>
        <strain evidence="4 5">175</strain>
    </source>
</reference>
<dbReference type="InterPro" id="IPR050091">
    <property type="entry name" value="PKS_NRPS_Biosynth_Enz"/>
</dbReference>
<dbReference type="InterPro" id="IPR016035">
    <property type="entry name" value="Acyl_Trfase/lysoPLipase"/>
</dbReference>
<dbReference type="Proteomes" id="UP000192923">
    <property type="component" value="Unassembled WGS sequence"/>
</dbReference>
<dbReference type="SUPFAM" id="SSF52151">
    <property type="entry name" value="FabD/lysophospholipase-like"/>
    <property type="match status" value="1"/>
</dbReference>
<keyword evidence="4" id="KW-0808">Transferase</keyword>
<dbReference type="STRING" id="1760988.SAMN02949497_0346"/>
<dbReference type="RefSeq" id="WP_125469145.1">
    <property type="nucleotide sequence ID" value="NZ_FXAM01000002.1"/>
</dbReference>
<feature type="domain" description="Malonyl-CoA:ACP transacylase (MAT)" evidence="3">
    <location>
        <begin position="1"/>
        <end position="282"/>
    </location>
</feature>
<evidence type="ECO:0000256" key="2">
    <source>
        <dbReference type="ARBA" id="ARBA00022553"/>
    </source>
</evidence>
<dbReference type="InterPro" id="IPR014043">
    <property type="entry name" value="Acyl_transferase_dom"/>
</dbReference>
<name>A0A1Y6D3Z0_9GAMM</name>
<organism evidence="4 5">
    <name type="scientific">Methylomagnum ishizawai</name>
    <dbReference type="NCBI Taxonomy" id="1760988"/>
    <lineage>
        <taxon>Bacteria</taxon>
        <taxon>Pseudomonadati</taxon>
        <taxon>Pseudomonadota</taxon>
        <taxon>Gammaproteobacteria</taxon>
        <taxon>Methylococcales</taxon>
        <taxon>Methylococcaceae</taxon>
        <taxon>Methylomagnum</taxon>
    </lineage>
</organism>
<evidence type="ECO:0000256" key="1">
    <source>
        <dbReference type="ARBA" id="ARBA00022450"/>
    </source>
</evidence>
<gene>
    <name evidence="4" type="ORF">SAMN02949497_0346</name>
</gene>
<keyword evidence="1" id="KW-0596">Phosphopantetheine</keyword>
<dbReference type="InterPro" id="IPR001227">
    <property type="entry name" value="Ac_transferase_dom_sf"/>
</dbReference>
<sequence>MGAELYATDPAYRAAFDECAALAGPVGGGSLVDSVFGRPMDESDGYDDLEATNLVLLAQGYALAQCLLARGLRPAALAGYSLGEFTAAVVAGALDLGQTLGVLRAHSRHVMRQAPQAAMVAVLGSPALWLEHPELAELAEIGCINSPRHFVVTTSLARFDALVDRLGRLDVSWARLPVRYGFHGALLDPAEPGYAAHVAQLRFREPAYPIYSSLLAGRVHQYDALYFWRTARGLLRFRDLVVNLWAAEPRIFVDCSPTGTLAAFVRQILGPSVPAFAAMNRFGRNLDTLAQLETALSPEVRR</sequence>
<accession>A0A1Y6D3Z0</accession>
<dbReference type="Gene3D" id="3.40.366.10">
    <property type="entry name" value="Malonyl-Coenzyme A Acyl Carrier Protein, domain 2"/>
    <property type="match status" value="1"/>
</dbReference>
<keyword evidence="5" id="KW-1185">Reference proteome</keyword>
<evidence type="ECO:0000259" key="3">
    <source>
        <dbReference type="SMART" id="SM00827"/>
    </source>
</evidence>
<dbReference type="SMART" id="SM00827">
    <property type="entry name" value="PKS_AT"/>
    <property type="match status" value="1"/>
</dbReference>
<dbReference type="GO" id="GO:0006633">
    <property type="term" value="P:fatty acid biosynthetic process"/>
    <property type="evidence" value="ECO:0007669"/>
    <property type="project" value="TreeGrafter"/>
</dbReference>
<protein>
    <submittedName>
        <fullName evidence="4">Bacillaene synthase trans-acting acyltransferase</fullName>
    </submittedName>
</protein>
<dbReference type="PANTHER" id="PTHR43775:SF37">
    <property type="entry name" value="SI:DKEY-61P9.11"/>
    <property type="match status" value="1"/>
</dbReference>
<evidence type="ECO:0000313" key="4">
    <source>
        <dbReference type="EMBL" id="SMF97326.1"/>
    </source>
</evidence>
<dbReference type="OrthoDB" id="9808564at2"/>
<dbReference type="PANTHER" id="PTHR43775">
    <property type="entry name" value="FATTY ACID SYNTHASE"/>
    <property type="match status" value="1"/>
</dbReference>
<dbReference type="GO" id="GO:0071770">
    <property type="term" value="P:DIM/DIP cell wall layer assembly"/>
    <property type="evidence" value="ECO:0007669"/>
    <property type="project" value="TreeGrafter"/>
</dbReference>
<dbReference type="GO" id="GO:0004312">
    <property type="term" value="F:fatty acid synthase activity"/>
    <property type="evidence" value="ECO:0007669"/>
    <property type="project" value="TreeGrafter"/>
</dbReference>
<dbReference type="GO" id="GO:0005737">
    <property type="term" value="C:cytoplasm"/>
    <property type="evidence" value="ECO:0007669"/>
    <property type="project" value="TreeGrafter"/>
</dbReference>
<dbReference type="Pfam" id="PF00698">
    <property type="entry name" value="Acyl_transf_1"/>
    <property type="match status" value="1"/>
</dbReference>